<feature type="active site" description="Proton donor" evidence="4">
    <location>
        <position position="420"/>
    </location>
</feature>
<feature type="binding site" evidence="5">
    <location>
        <position position="597"/>
    </location>
    <ligand>
        <name>AMP</name>
        <dbReference type="ChEBI" id="CHEBI:456215"/>
    </ligand>
</feature>
<feature type="compositionally biased region" description="Polar residues" evidence="8">
    <location>
        <begin position="750"/>
        <end position="759"/>
    </location>
</feature>
<dbReference type="InterPro" id="IPR003607">
    <property type="entry name" value="HD/PDEase_dom"/>
</dbReference>
<dbReference type="AlphaFoldDB" id="A0A553N8S3"/>
<protein>
    <recommendedName>
        <fullName evidence="7">Phosphodiesterase</fullName>
        <ecNumber evidence="7">3.1.4.-</ecNumber>
    </recommendedName>
</protein>
<evidence type="ECO:0000259" key="9">
    <source>
        <dbReference type="PROSITE" id="PS51845"/>
    </source>
</evidence>
<feature type="region of interest" description="Disordered" evidence="8">
    <location>
        <begin position="739"/>
        <end position="816"/>
    </location>
</feature>
<evidence type="ECO:0000256" key="6">
    <source>
        <dbReference type="PIRSR" id="PIRSR623088-3"/>
    </source>
</evidence>
<feature type="binding site" evidence="6">
    <location>
        <position position="597"/>
    </location>
    <ligand>
        <name>Zn(2+)</name>
        <dbReference type="ChEBI" id="CHEBI:29105"/>
        <label>1</label>
    </ligand>
</feature>
<feature type="domain" description="PDEase" evidence="9">
    <location>
        <begin position="343"/>
        <end position="720"/>
    </location>
</feature>
<keyword evidence="11" id="KW-1185">Reference proteome</keyword>
<dbReference type="InterPro" id="IPR036971">
    <property type="entry name" value="PDEase_catalytic_dom_sf"/>
</dbReference>
<gene>
    <name evidence="10" type="ORF">TCAL_13321</name>
</gene>
<dbReference type="Pfam" id="PF00233">
    <property type="entry name" value="PDEase_I"/>
    <property type="match status" value="1"/>
</dbReference>
<name>A0A553N8S3_TIGCA</name>
<feature type="compositionally biased region" description="Polar residues" evidence="8">
    <location>
        <begin position="801"/>
        <end position="816"/>
    </location>
</feature>
<feature type="binding site" evidence="6">
    <location>
        <position position="461"/>
    </location>
    <ligand>
        <name>Zn(2+)</name>
        <dbReference type="ChEBI" id="CHEBI:29105"/>
        <label>1</label>
    </ligand>
</feature>
<comment type="cofactor">
    <cofactor evidence="7">
        <name>a divalent metal cation</name>
        <dbReference type="ChEBI" id="CHEBI:60240"/>
    </cofactor>
    <text evidence="7">Binds 2 divalent metal cations per subunit. Site 1 may preferentially bind zinc ions, while site 2 has a preference for magnesium and/or manganese ions.</text>
</comment>
<dbReference type="InterPro" id="IPR023088">
    <property type="entry name" value="PDEase"/>
</dbReference>
<evidence type="ECO:0000256" key="5">
    <source>
        <dbReference type="PIRSR" id="PIRSR623088-2"/>
    </source>
</evidence>
<feature type="compositionally biased region" description="Polar residues" evidence="8">
    <location>
        <begin position="1"/>
        <end position="14"/>
    </location>
</feature>
<evidence type="ECO:0000256" key="1">
    <source>
        <dbReference type="ARBA" id="ARBA00022535"/>
    </source>
</evidence>
<feature type="region of interest" description="Disordered" evidence="8">
    <location>
        <begin position="1"/>
        <end position="26"/>
    </location>
</feature>
<dbReference type="InterPro" id="IPR002073">
    <property type="entry name" value="PDEase_catalytic_dom"/>
</dbReference>
<dbReference type="PROSITE" id="PS51845">
    <property type="entry name" value="PDEASE_I_2"/>
    <property type="match status" value="1"/>
</dbReference>
<keyword evidence="2 6" id="KW-0479">Metal-binding</keyword>
<accession>A0A553N8S3</accession>
<evidence type="ECO:0000256" key="2">
    <source>
        <dbReference type="ARBA" id="ARBA00022723"/>
    </source>
</evidence>
<organism evidence="10 11">
    <name type="scientific">Tigriopus californicus</name>
    <name type="common">Marine copepod</name>
    <dbReference type="NCBI Taxonomy" id="6832"/>
    <lineage>
        <taxon>Eukaryota</taxon>
        <taxon>Metazoa</taxon>
        <taxon>Ecdysozoa</taxon>
        <taxon>Arthropoda</taxon>
        <taxon>Crustacea</taxon>
        <taxon>Multicrustacea</taxon>
        <taxon>Hexanauplia</taxon>
        <taxon>Copepoda</taxon>
        <taxon>Harpacticoida</taxon>
        <taxon>Harpacticidae</taxon>
        <taxon>Tigriopus</taxon>
    </lineage>
</organism>
<dbReference type="SUPFAM" id="SSF109604">
    <property type="entry name" value="HD-domain/PDEase-like"/>
    <property type="match status" value="1"/>
</dbReference>
<dbReference type="STRING" id="6832.A0A553N8S3"/>
<dbReference type="Gene3D" id="1.10.1300.10">
    <property type="entry name" value="3'5'-cyclic nucleotide phosphodiesterase, catalytic domain"/>
    <property type="match status" value="1"/>
</dbReference>
<evidence type="ECO:0000256" key="7">
    <source>
        <dbReference type="RuleBase" id="RU363067"/>
    </source>
</evidence>
<feature type="binding site" evidence="5">
    <location>
        <begin position="420"/>
        <end position="424"/>
    </location>
    <ligand>
        <name>AMP</name>
        <dbReference type="ChEBI" id="CHEBI:456215"/>
    </ligand>
</feature>
<feature type="binding site" evidence="6">
    <location>
        <position position="424"/>
    </location>
    <ligand>
        <name>Zn(2+)</name>
        <dbReference type="ChEBI" id="CHEBI:29105"/>
        <label>1</label>
    </ligand>
</feature>
<dbReference type="GO" id="GO:0004114">
    <property type="term" value="F:3',5'-cyclic-nucleotide phosphodiesterase activity"/>
    <property type="evidence" value="ECO:0007669"/>
    <property type="project" value="InterPro"/>
</dbReference>
<dbReference type="EC" id="3.1.4.-" evidence="7"/>
<feature type="binding site" evidence="5">
    <location>
        <position position="461"/>
    </location>
    <ligand>
        <name>AMP</name>
        <dbReference type="ChEBI" id="CHEBI:456215"/>
    </ligand>
</feature>
<dbReference type="SMART" id="SM00471">
    <property type="entry name" value="HDc"/>
    <property type="match status" value="1"/>
</dbReference>
<feature type="binding site" evidence="6">
    <location>
        <position position="460"/>
    </location>
    <ligand>
        <name>Zn(2+)</name>
        <dbReference type="ChEBI" id="CHEBI:29105"/>
        <label>1</label>
    </ligand>
</feature>
<feature type="binding site" evidence="6">
    <location>
        <position position="461"/>
    </location>
    <ligand>
        <name>Zn(2+)</name>
        <dbReference type="ChEBI" id="CHEBI:29105"/>
        <label>2</label>
    </ligand>
</feature>
<evidence type="ECO:0000256" key="8">
    <source>
        <dbReference type="SAM" id="MobiDB-lite"/>
    </source>
</evidence>
<dbReference type="GO" id="GO:0007165">
    <property type="term" value="P:signal transduction"/>
    <property type="evidence" value="ECO:0007669"/>
    <property type="project" value="InterPro"/>
</dbReference>
<dbReference type="InterPro" id="IPR013706">
    <property type="entry name" value="PDE1_N"/>
</dbReference>
<feature type="compositionally biased region" description="Polar residues" evidence="8">
    <location>
        <begin position="108"/>
        <end position="129"/>
    </location>
</feature>
<dbReference type="PROSITE" id="PS00126">
    <property type="entry name" value="PDEASE_I_1"/>
    <property type="match status" value="1"/>
</dbReference>
<evidence type="ECO:0000256" key="4">
    <source>
        <dbReference type="PIRSR" id="PIRSR623088-1"/>
    </source>
</evidence>
<feature type="region of interest" description="Disordered" evidence="8">
    <location>
        <begin position="108"/>
        <end position="138"/>
    </location>
</feature>
<feature type="binding site" evidence="5">
    <location>
        <position position="648"/>
    </location>
    <ligand>
        <name>AMP</name>
        <dbReference type="ChEBI" id="CHEBI:456215"/>
    </ligand>
</feature>
<dbReference type="CDD" id="cd00077">
    <property type="entry name" value="HDc"/>
    <property type="match status" value="1"/>
</dbReference>
<evidence type="ECO:0000256" key="3">
    <source>
        <dbReference type="ARBA" id="ARBA00022801"/>
    </source>
</evidence>
<reference evidence="10 11" key="1">
    <citation type="journal article" date="2018" name="Nat. Ecol. Evol.">
        <title>Genomic signatures of mitonuclear coevolution across populations of Tigriopus californicus.</title>
        <authorList>
            <person name="Barreto F.S."/>
            <person name="Watson E.T."/>
            <person name="Lima T.G."/>
            <person name="Willett C.S."/>
            <person name="Edmands S."/>
            <person name="Li W."/>
            <person name="Burton R.S."/>
        </authorList>
    </citation>
    <scope>NUCLEOTIDE SEQUENCE [LARGE SCALE GENOMIC DNA]</scope>
    <source>
        <strain evidence="10 11">San Diego</strain>
    </source>
</reference>
<feature type="compositionally biased region" description="Basic and acidic residues" evidence="8">
    <location>
        <begin position="760"/>
        <end position="777"/>
    </location>
</feature>
<sequence length="882" mass="99401">MVTDNSTRSNAMDKSSQEEGPSKSPLIEEVDRILAYRDRLKRHSSFLTVNPHQFRPHHRSIRHNKSMDSILGPKVQVQEKLANGERWFTITDVDGTEYRIVASRKSSGQKVGSNNVPLNTKNVEDSTNQKPPPFVTTDNGETIRIFRRTRSGRPHSASRADSVAIMSSSPLTASEILDSPGGMSALGQSLGATEVDEASFMQIGLIQGDSQTESEDEILKTEELPAPDTPAGIREAFLKLKQLLSKMKDSAIDPETLISNLEYVTEVVQAVAAKAEDENEDDLSELQSEAVPDEVRKWLASTFAKQEQVTRRSEERPSFRSVANAIRTGIFIERIYRRMSSSQLMIIPPEVQKALKLSNEWTFDIFSLAVNCKGSPLRFMGYELLSRHGCLHKYKIPPSVLETMLVHVELGYASNGNHYHNHLHACDVLQTTHYFISETGIANWMSDLEVFTSLMAAIIHDFDHSGTTNNFHINAGSNLALLYNDRAVLENHHVSAFFRLIQENNCNIFANMQKADFREFRNLIIEMVLHTDMTQHFSQLKAMKTILQAHTGEPSTAFKQWRKLKHGRLIAVPGPLRDRTVSFDKTKVLCLLLHSCDVSHPAKRWDVHWQWTARCIEEFFDQGDREAELGLEYSPLCDRHNTMVPQSQIGFIDFIVSPTLNVLGDVLETILRGMEQANKKPGNRDDSTEQQLEKAPLLKRPWMDILAVNKEKWQAKHDAGEQGIEPSGALRDLRPQSVTSITGKSRPCSAVSSNNPQSRMSDHAEETEGHDELHIQEIDGEDEPDDSQDNLEPYQRRGPISINNNKILLESSPPNRDTNLQDVIDDIPSHVISRTGTPANWDFDDRECSLKSSPPRPDSAEIHCTPPPLRNVPISVDHHLRK</sequence>
<dbReference type="GO" id="GO:0046872">
    <property type="term" value="F:metal ion binding"/>
    <property type="evidence" value="ECO:0007669"/>
    <property type="project" value="UniProtKB-KW"/>
</dbReference>
<feature type="compositionally biased region" description="Acidic residues" evidence="8">
    <location>
        <begin position="778"/>
        <end position="789"/>
    </location>
</feature>
<evidence type="ECO:0000313" key="11">
    <source>
        <dbReference type="Proteomes" id="UP000318571"/>
    </source>
</evidence>
<dbReference type="EMBL" id="VCGU01000459">
    <property type="protein sequence ID" value="TRY61833.1"/>
    <property type="molecule type" value="Genomic_DNA"/>
</dbReference>
<comment type="caution">
    <text evidence="10">The sequence shown here is derived from an EMBL/GenBank/DDBJ whole genome shotgun (WGS) entry which is preliminary data.</text>
</comment>
<dbReference type="Proteomes" id="UP000318571">
    <property type="component" value="Chromosome 8"/>
</dbReference>
<keyword evidence="3 7" id="KW-0378">Hydrolase</keyword>
<feature type="region of interest" description="Disordered" evidence="8">
    <location>
        <begin position="843"/>
        <end position="882"/>
    </location>
</feature>
<dbReference type="PRINTS" id="PR00387">
    <property type="entry name" value="PDIESTERASE1"/>
</dbReference>
<comment type="similarity">
    <text evidence="7">Belongs to the cyclic nucleotide phosphodiesterase family.</text>
</comment>
<evidence type="ECO:0000313" key="10">
    <source>
        <dbReference type="EMBL" id="TRY61833.1"/>
    </source>
</evidence>
<dbReference type="PANTHER" id="PTHR11347">
    <property type="entry name" value="CYCLIC NUCLEOTIDE PHOSPHODIESTERASE"/>
    <property type="match status" value="1"/>
</dbReference>
<keyword evidence="1" id="KW-0140">cGMP</keyword>
<dbReference type="Pfam" id="PF08499">
    <property type="entry name" value="PDEase_I_N"/>
    <property type="match status" value="1"/>
</dbReference>
<dbReference type="InterPro" id="IPR023174">
    <property type="entry name" value="PDEase_CS"/>
</dbReference>
<proteinExistence type="inferred from homology"/>